<dbReference type="EMBL" id="BAABCN010000017">
    <property type="protein sequence ID" value="GAA3895130.1"/>
    <property type="molecule type" value="Genomic_DNA"/>
</dbReference>
<feature type="domain" description="HTH tetR-type" evidence="5">
    <location>
        <begin position="13"/>
        <end position="73"/>
    </location>
</feature>
<dbReference type="PANTHER" id="PTHR47506">
    <property type="entry name" value="TRANSCRIPTIONAL REGULATORY PROTEIN"/>
    <property type="match status" value="1"/>
</dbReference>
<evidence type="ECO:0000256" key="4">
    <source>
        <dbReference type="PROSITE-ProRule" id="PRU00335"/>
    </source>
</evidence>
<evidence type="ECO:0000313" key="7">
    <source>
        <dbReference type="Proteomes" id="UP001501803"/>
    </source>
</evidence>
<accession>A0ABP7L530</accession>
<dbReference type="Gene3D" id="1.10.357.10">
    <property type="entry name" value="Tetracycline Repressor, domain 2"/>
    <property type="match status" value="1"/>
</dbReference>
<protein>
    <submittedName>
        <fullName evidence="6">TetR/AcrR family transcriptional regulator</fullName>
    </submittedName>
</protein>
<dbReference type="RefSeq" id="WP_345069736.1">
    <property type="nucleotide sequence ID" value="NZ_BAABCN010000017.1"/>
</dbReference>
<dbReference type="SUPFAM" id="SSF46689">
    <property type="entry name" value="Homeodomain-like"/>
    <property type="match status" value="1"/>
</dbReference>
<dbReference type="PANTHER" id="PTHR47506:SF1">
    <property type="entry name" value="HTH-TYPE TRANSCRIPTIONAL REGULATOR YJDC"/>
    <property type="match status" value="1"/>
</dbReference>
<dbReference type="InterPro" id="IPR036271">
    <property type="entry name" value="Tet_transcr_reg_TetR-rel_C_sf"/>
</dbReference>
<evidence type="ECO:0000256" key="3">
    <source>
        <dbReference type="ARBA" id="ARBA00023163"/>
    </source>
</evidence>
<dbReference type="InterPro" id="IPR001647">
    <property type="entry name" value="HTH_TetR"/>
</dbReference>
<dbReference type="PRINTS" id="PR00455">
    <property type="entry name" value="HTHTETR"/>
</dbReference>
<proteinExistence type="predicted"/>
<evidence type="ECO:0000256" key="1">
    <source>
        <dbReference type="ARBA" id="ARBA00023015"/>
    </source>
</evidence>
<evidence type="ECO:0000259" key="5">
    <source>
        <dbReference type="PROSITE" id="PS50977"/>
    </source>
</evidence>
<name>A0ABP7L530_9MICO</name>
<keyword evidence="7" id="KW-1185">Reference proteome</keyword>
<dbReference type="InterPro" id="IPR009057">
    <property type="entry name" value="Homeodomain-like_sf"/>
</dbReference>
<keyword evidence="2 4" id="KW-0238">DNA-binding</keyword>
<dbReference type="Proteomes" id="UP001501803">
    <property type="component" value="Unassembled WGS sequence"/>
</dbReference>
<evidence type="ECO:0000256" key="2">
    <source>
        <dbReference type="ARBA" id="ARBA00023125"/>
    </source>
</evidence>
<keyword evidence="1" id="KW-0805">Transcription regulation</keyword>
<dbReference type="PROSITE" id="PS50977">
    <property type="entry name" value="HTH_TETR_2"/>
    <property type="match status" value="1"/>
</dbReference>
<comment type="caution">
    <text evidence="6">The sequence shown here is derived from an EMBL/GenBank/DDBJ whole genome shotgun (WGS) entry which is preliminary data.</text>
</comment>
<gene>
    <name evidence="6" type="ORF">GCM10022381_40840</name>
</gene>
<dbReference type="SUPFAM" id="SSF48498">
    <property type="entry name" value="Tetracyclin repressor-like, C-terminal domain"/>
    <property type="match status" value="1"/>
</dbReference>
<evidence type="ECO:0000313" key="6">
    <source>
        <dbReference type="EMBL" id="GAA3895130.1"/>
    </source>
</evidence>
<dbReference type="Pfam" id="PF00440">
    <property type="entry name" value="TetR_N"/>
    <property type="match status" value="1"/>
</dbReference>
<sequence>MAELTDSAVRPTTHAKVRILATADTLFYSEGVHTVGVDRIISESRVTKATFYKYFRSKDGLIVAYIEGRDKRARAALQDVERRHDTPERRLHDVASMIATEVRTDSFHGCPFINAAAQFADPMHPVRQAVSIHREWYVSTIEDLFRGMGHPRPGDAADDFFLARDGAFSGANLGDPIAAQTALLRAVHRMIEDSAG</sequence>
<reference evidence="7" key="1">
    <citation type="journal article" date="2019" name="Int. J. Syst. Evol. Microbiol.">
        <title>The Global Catalogue of Microorganisms (GCM) 10K type strain sequencing project: providing services to taxonomists for standard genome sequencing and annotation.</title>
        <authorList>
            <consortium name="The Broad Institute Genomics Platform"/>
            <consortium name="The Broad Institute Genome Sequencing Center for Infectious Disease"/>
            <person name="Wu L."/>
            <person name="Ma J."/>
        </authorList>
    </citation>
    <scope>NUCLEOTIDE SEQUENCE [LARGE SCALE GENOMIC DNA]</scope>
    <source>
        <strain evidence="7">JCM 17021</strain>
    </source>
</reference>
<feature type="DNA-binding region" description="H-T-H motif" evidence="4">
    <location>
        <begin position="36"/>
        <end position="55"/>
    </location>
</feature>
<keyword evidence="3" id="KW-0804">Transcription</keyword>
<organism evidence="6 7">
    <name type="scientific">Leifsonia kafniensis</name>
    <dbReference type="NCBI Taxonomy" id="475957"/>
    <lineage>
        <taxon>Bacteria</taxon>
        <taxon>Bacillati</taxon>
        <taxon>Actinomycetota</taxon>
        <taxon>Actinomycetes</taxon>
        <taxon>Micrococcales</taxon>
        <taxon>Microbacteriaceae</taxon>
        <taxon>Leifsonia</taxon>
    </lineage>
</organism>